<dbReference type="RefSeq" id="WP_242289266.1">
    <property type="nucleotide sequence ID" value="NZ_JAKKSL010000007.1"/>
</dbReference>
<comment type="caution">
    <text evidence="4">The sequence shown here is derived from an EMBL/GenBank/DDBJ whole genome shotgun (WGS) entry which is preliminary data.</text>
</comment>
<reference evidence="4" key="1">
    <citation type="submission" date="2022-01" db="EMBL/GenBank/DDBJ databases">
        <title>Colwellia maritima, isolated from seawater.</title>
        <authorList>
            <person name="Kristyanto S."/>
            <person name="Jung J."/>
            <person name="Jeon C.O."/>
        </authorList>
    </citation>
    <scope>NUCLEOTIDE SEQUENCE</scope>
    <source>
        <strain evidence="4">MSW7</strain>
    </source>
</reference>
<protein>
    <recommendedName>
        <fullName evidence="1 3">Single-stranded DNA-binding protein</fullName>
    </recommendedName>
</protein>
<dbReference type="PROSITE" id="PS50935">
    <property type="entry name" value="SSB"/>
    <property type="match status" value="1"/>
</dbReference>
<dbReference type="InterPro" id="IPR011344">
    <property type="entry name" value="ssDNA-bd"/>
</dbReference>
<dbReference type="GO" id="GO:0003677">
    <property type="term" value="F:DNA binding"/>
    <property type="evidence" value="ECO:0007669"/>
    <property type="project" value="UniProtKB-KW"/>
</dbReference>
<evidence type="ECO:0000256" key="3">
    <source>
        <dbReference type="RuleBase" id="RU000524"/>
    </source>
</evidence>
<evidence type="ECO:0000313" key="4">
    <source>
        <dbReference type="EMBL" id="MCI2286076.1"/>
    </source>
</evidence>
<dbReference type="InterPro" id="IPR000424">
    <property type="entry name" value="Primosome_PriB/ssb"/>
</dbReference>
<dbReference type="PIRSF" id="PIRSF002070">
    <property type="entry name" value="SSB"/>
    <property type="match status" value="1"/>
</dbReference>
<organism evidence="4 5">
    <name type="scientific">Colwellia maritima</name>
    <dbReference type="NCBI Taxonomy" id="2912588"/>
    <lineage>
        <taxon>Bacteria</taxon>
        <taxon>Pseudomonadati</taxon>
        <taxon>Pseudomonadota</taxon>
        <taxon>Gammaproteobacteria</taxon>
        <taxon>Alteromonadales</taxon>
        <taxon>Colwelliaceae</taxon>
        <taxon>Colwellia</taxon>
    </lineage>
</organism>
<dbReference type="CDD" id="cd04496">
    <property type="entry name" value="SSB_OBF"/>
    <property type="match status" value="1"/>
</dbReference>
<evidence type="ECO:0000313" key="5">
    <source>
        <dbReference type="Proteomes" id="UP001139646"/>
    </source>
</evidence>
<dbReference type="GO" id="GO:0016798">
    <property type="term" value="F:hydrolase activity, acting on glycosyl bonds"/>
    <property type="evidence" value="ECO:0007669"/>
    <property type="project" value="UniProtKB-KW"/>
</dbReference>
<keyword evidence="4" id="KW-0326">Glycosidase</keyword>
<name>A0ABS9X9C1_9GAMM</name>
<dbReference type="Pfam" id="PF00436">
    <property type="entry name" value="SSB"/>
    <property type="match status" value="1"/>
</dbReference>
<keyword evidence="5" id="KW-1185">Reference proteome</keyword>
<gene>
    <name evidence="4" type="primary">ssb</name>
    <name evidence="4" type="ORF">L3081_24960</name>
</gene>
<proteinExistence type="predicted"/>
<dbReference type="EMBL" id="JAKKSL010000007">
    <property type="protein sequence ID" value="MCI2286076.1"/>
    <property type="molecule type" value="Genomic_DNA"/>
</dbReference>
<accession>A0ABS9X9C1</accession>
<dbReference type="NCBIfam" id="TIGR00621">
    <property type="entry name" value="ssb"/>
    <property type="match status" value="1"/>
</dbReference>
<evidence type="ECO:0000256" key="2">
    <source>
        <dbReference type="PROSITE-ProRule" id="PRU00252"/>
    </source>
</evidence>
<sequence length="126" mass="14035">MRGLFEITAIGHLGSDPTMSKMPSGDLVANFSIAITECYKDGNGDHQDRTEWFKCHAIGEIAKVVQRLCQKGTQVHLKAAYKGTKWVSRNKVHHLGFELRIQNIIVLNNGKCKKECVNPAKDGLDN</sequence>
<keyword evidence="1 2" id="KW-0238">DNA-binding</keyword>
<dbReference type="Proteomes" id="UP001139646">
    <property type="component" value="Unassembled WGS sequence"/>
</dbReference>
<keyword evidence="4" id="KW-0378">Hydrolase</keyword>
<evidence type="ECO:0000256" key="1">
    <source>
        <dbReference type="PIRNR" id="PIRNR002070"/>
    </source>
</evidence>